<name>A0A6G8S304_9GAMM</name>
<evidence type="ECO:0008006" key="4">
    <source>
        <dbReference type="Google" id="ProtNLM"/>
    </source>
</evidence>
<dbReference type="AlphaFoldDB" id="A0A6G8S304"/>
<keyword evidence="1" id="KW-0732">Signal</keyword>
<feature type="signal peptide" evidence="1">
    <location>
        <begin position="1"/>
        <end position="19"/>
    </location>
</feature>
<dbReference type="RefSeq" id="WP_166323258.1">
    <property type="nucleotide sequence ID" value="NZ_CP049916.1"/>
</dbReference>
<evidence type="ECO:0000313" key="3">
    <source>
        <dbReference type="Proteomes" id="UP000501939"/>
    </source>
</evidence>
<dbReference type="KEGG" id="alj:G8D99_05185"/>
<dbReference type="Proteomes" id="UP000501939">
    <property type="component" value="Chromosome"/>
</dbReference>
<organism evidence="2 3">
    <name type="scientific">Acinetobacter lanii</name>
    <dbReference type="NCBI Taxonomy" id="2715163"/>
    <lineage>
        <taxon>Bacteria</taxon>
        <taxon>Pseudomonadati</taxon>
        <taxon>Pseudomonadota</taxon>
        <taxon>Gammaproteobacteria</taxon>
        <taxon>Moraxellales</taxon>
        <taxon>Moraxellaceae</taxon>
        <taxon>Acinetobacter</taxon>
    </lineage>
</organism>
<accession>A0A6G8S304</accession>
<reference evidence="2 3" key="1">
    <citation type="submission" date="2020-03" db="EMBL/GenBank/DDBJ databases">
        <authorList>
            <person name="Zhu W."/>
        </authorList>
    </citation>
    <scope>NUCLEOTIDE SEQUENCE [LARGE SCALE GENOMIC DNA]</scope>
    <source>
        <strain evidence="2 3">185</strain>
    </source>
</reference>
<evidence type="ECO:0000313" key="2">
    <source>
        <dbReference type="EMBL" id="QIO08470.1"/>
    </source>
</evidence>
<protein>
    <recommendedName>
        <fullName evidence="4">Lipoprotein</fullName>
    </recommendedName>
</protein>
<gene>
    <name evidence="2" type="ORF">G8D99_05185</name>
</gene>
<feature type="chain" id="PRO_5026188805" description="Lipoprotein" evidence="1">
    <location>
        <begin position="20"/>
        <end position="129"/>
    </location>
</feature>
<keyword evidence="3" id="KW-1185">Reference proteome</keyword>
<evidence type="ECO:0000256" key="1">
    <source>
        <dbReference type="SAM" id="SignalP"/>
    </source>
</evidence>
<proteinExistence type="predicted"/>
<dbReference type="PROSITE" id="PS51257">
    <property type="entry name" value="PROKAR_LIPOPROTEIN"/>
    <property type="match status" value="1"/>
</dbReference>
<sequence length="129" mass="13151">MKKLIAALIPMAFALSACVTDTTGTAATGTTTGLGNGLAMTAIKIGVQAKCASEINNNTYWKTGSKLLTETQATELQTEVCSCVADKATSSVSAADLVVAAMDKSSQATLATRVVSSTLNACVVETLKN</sequence>
<dbReference type="EMBL" id="CP049916">
    <property type="protein sequence ID" value="QIO08470.1"/>
    <property type="molecule type" value="Genomic_DNA"/>
</dbReference>